<feature type="region of interest" description="Disordered" evidence="1">
    <location>
        <begin position="37"/>
        <end position="75"/>
    </location>
</feature>
<accession>A0AB39NX96</accession>
<name>A0AB39NX96_9ACTN</name>
<dbReference type="RefSeq" id="WP_369153316.1">
    <property type="nucleotide sequence ID" value="NZ_CP163433.1"/>
</dbReference>
<dbReference type="AlphaFoldDB" id="A0AB39NX96"/>
<reference evidence="2" key="1">
    <citation type="submission" date="2024-07" db="EMBL/GenBank/DDBJ databases">
        <authorList>
            <person name="Yu S.T."/>
        </authorList>
    </citation>
    <scope>NUCLEOTIDE SEQUENCE</scope>
    <source>
        <strain evidence="2">R17</strain>
    </source>
</reference>
<evidence type="ECO:0000256" key="1">
    <source>
        <dbReference type="SAM" id="MobiDB-lite"/>
    </source>
</evidence>
<organism evidence="2">
    <name type="scientific">Streptomyces sp. R17</name>
    <dbReference type="NCBI Taxonomy" id="3238626"/>
    <lineage>
        <taxon>Bacteria</taxon>
        <taxon>Bacillati</taxon>
        <taxon>Actinomycetota</taxon>
        <taxon>Actinomycetes</taxon>
        <taxon>Kitasatosporales</taxon>
        <taxon>Streptomycetaceae</taxon>
        <taxon>Streptomyces</taxon>
    </lineage>
</organism>
<dbReference type="EMBL" id="CP163433">
    <property type="protein sequence ID" value="XDQ22496.1"/>
    <property type="molecule type" value="Genomic_DNA"/>
</dbReference>
<gene>
    <name evidence="2" type="ORF">AB5J48_32110</name>
</gene>
<sequence length="75" mass="8221">MVGNSPAQQPAKAVEDGCNVHDLVGVDADHHYARLGRRLDSVDSRKGSKHAERGHGAPVRRRTDSQRRPVERSGL</sequence>
<evidence type="ECO:0000313" key="2">
    <source>
        <dbReference type="EMBL" id="XDQ22496.1"/>
    </source>
</evidence>
<proteinExistence type="predicted"/>
<protein>
    <submittedName>
        <fullName evidence="2">Uncharacterized protein</fullName>
    </submittedName>
</protein>